<dbReference type="Proteomes" id="UP001265983">
    <property type="component" value="Unassembled WGS sequence"/>
</dbReference>
<keyword evidence="4" id="KW-0460">Magnesium</keyword>
<protein>
    <submittedName>
        <fullName evidence="8">PIN domain-containing protein</fullName>
    </submittedName>
</protein>
<dbReference type="EMBL" id="JARUHM010000015">
    <property type="protein sequence ID" value="MDT9411903.1"/>
    <property type="molecule type" value="Genomic_DNA"/>
</dbReference>
<reference evidence="8 9" key="1">
    <citation type="submission" date="2019-11" db="EMBL/GenBank/DDBJ databases">
        <authorList>
            <person name="Brisse S."/>
        </authorList>
    </citation>
    <scope>NUCLEOTIDE SEQUENCE [LARGE SCALE GENOMIC DNA]</scope>
    <source>
        <strain evidence="8">FRC0190</strain>
    </source>
</reference>
<keyword evidence="1" id="KW-0540">Nuclease</keyword>
<evidence type="ECO:0000259" key="6">
    <source>
        <dbReference type="Pfam" id="PF26343"/>
    </source>
</evidence>
<evidence type="ECO:0000313" key="9">
    <source>
        <dbReference type="Proteomes" id="UP000423525"/>
    </source>
</evidence>
<reference evidence="7 10" key="2">
    <citation type="submission" date="2023-03" db="EMBL/GenBank/DDBJ databases">
        <title>Whole genome sequence of the first Corynebacterium rouxii strains isolated in Brazil: a recent member of Corynebacterium diphtheriae complex.</title>
        <authorList>
            <person name="Vieira V."/>
            <person name="Ramos J.N."/>
            <person name="Araujo M.R.B."/>
            <person name="Baio P.V."/>
            <person name="Sant'Anna L.O."/>
            <person name="Veras J.F.C."/>
            <person name="Vieira E.M.D."/>
            <person name="Sousa M.A.B."/>
            <person name="Camargo C.H."/>
            <person name="Sacchi C.T."/>
            <person name="Campos K.R."/>
            <person name="Santos M.B.N."/>
            <person name="Bokermann S."/>
            <person name="Alvim L.B."/>
            <person name="Santos L.S."/>
            <person name="Mattos-Guaraldi A.L."/>
        </authorList>
    </citation>
    <scope>NUCLEOTIDE SEQUENCE [LARGE SCALE GENOMIC DNA]</scope>
    <source>
        <strain evidence="7 10">70862</strain>
    </source>
</reference>
<accession>A0A6I8MIR3</accession>
<evidence type="ECO:0000313" key="7">
    <source>
        <dbReference type="EMBL" id="MDT9411903.1"/>
    </source>
</evidence>
<dbReference type="KEGG" id="crf:FRC0190_02193"/>
<dbReference type="EMBL" id="LR738855">
    <property type="protein sequence ID" value="VZH86272.1"/>
    <property type="molecule type" value="Genomic_DNA"/>
</dbReference>
<dbReference type="GO" id="GO:0046872">
    <property type="term" value="F:metal ion binding"/>
    <property type="evidence" value="ECO:0007669"/>
    <property type="project" value="UniProtKB-KW"/>
</dbReference>
<gene>
    <name evidence="8" type="ORF">FRC0190_02193</name>
    <name evidence="7" type="ORF">P8T80_11085</name>
</gene>
<feature type="domain" description="PIN" evidence="5">
    <location>
        <begin position="6"/>
        <end position="113"/>
    </location>
</feature>
<dbReference type="InterPro" id="IPR002716">
    <property type="entry name" value="PIN_dom"/>
</dbReference>
<evidence type="ECO:0000256" key="1">
    <source>
        <dbReference type="ARBA" id="ARBA00022722"/>
    </source>
</evidence>
<name>A0A6I8MIR3_9CORY</name>
<keyword evidence="3" id="KW-0378">Hydrolase</keyword>
<evidence type="ECO:0000313" key="8">
    <source>
        <dbReference type="EMBL" id="VZH86272.1"/>
    </source>
</evidence>
<dbReference type="Pfam" id="PF13470">
    <property type="entry name" value="PIN_3"/>
    <property type="match status" value="1"/>
</dbReference>
<dbReference type="Pfam" id="PF26343">
    <property type="entry name" value="VapC50_C"/>
    <property type="match status" value="1"/>
</dbReference>
<dbReference type="RefSeq" id="WP_155874305.1">
    <property type="nucleotide sequence ID" value="NZ_CP168248.1"/>
</dbReference>
<dbReference type="AlphaFoldDB" id="A0A6I8MIR3"/>
<evidence type="ECO:0000256" key="4">
    <source>
        <dbReference type="ARBA" id="ARBA00022842"/>
    </source>
</evidence>
<evidence type="ECO:0000313" key="10">
    <source>
        <dbReference type="Proteomes" id="UP001265983"/>
    </source>
</evidence>
<proteinExistence type="predicted"/>
<dbReference type="InterPro" id="IPR058652">
    <property type="entry name" value="VapC50_C"/>
</dbReference>
<organism evidence="8 9">
    <name type="scientific">Corynebacterium rouxii</name>
    <dbReference type="NCBI Taxonomy" id="2719119"/>
    <lineage>
        <taxon>Bacteria</taxon>
        <taxon>Bacillati</taxon>
        <taxon>Actinomycetota</taxon>
        <taxon>Actinomycetes</taxon>
        <taxon>Mycobacteriales</taxon>
        <taxon>Corynebacteriaceae</taxon>
        <taxon>Corynebacterium</taxon>
    </lineage>
</organism>
<sequence>MTGFTVIYDANVLYPSILRDVLIRLAGTGIYHARWTEEILDEVFRNLRAHRPDIDPKKLDRTRYLMCKAVDDCLVTDYEGLIPQLSLPDKDDRHVLAAAIRTGAQVIVTENKKDFPAVVLDKYGIEAQSSDEFLCNQIDLFGPSVHQTITYTAAAFRMPPRTIDDVLDALAKSGAPVAASLLRR</sequence>
<evidence type="ECO:0000259" key="5">
    <source>
        <dbReference type="Pfam" id="PF13470"/>
    </source>
</evidence>
<feature type="domain" description="VapC50 C-terminal" evidence="6">
    <location>
        <begin position="131"/>
        <end position="184"/>
    </location>
</feature>
<evidence type="ECO:0000256" key="3">
    <source>
        <dbReference type="ARBA" id="ARBA00022801"/>
    </source>
</evidence>
<keyword evidence="10" id="KW-1185">Reference proteome</keyword>
<dbReference type="Proteomes" id="UP000423525">
    <property type="component" value="Chromosome"/>
</dbReference>
<dbReference type="GO" id="GO:0016787">
    <property type="term" value="F:hydrolase activity"/>
    <property type="evidence" value="ECO:0007669"/>
    <property type="project" value="UniProtKB-KW"/>
</dbReference>
<keyword evidence="2" id="KW-0479">Metal-binding</keyword>
<dbReference type="GO" id="GO:0004518">
    <property type="term" value="F:nuclease activity"/>
    <property type="evidence" value="ECO:0007669"/>
    <property type="project" value="UniProtKB-KW"/>
</dbReference>
<evidence type="ECO:0000256" key="2">
    <source>
        <dbReference type="ARBA" id="ARBA00022723"/>
    </source>
</evidence>